<evidence type="ECO:0000256" key="5">
    <source>
        <dbReference type="ARBA" id="ARBA00022989"/>
    </source>
</evidence>
<dbReference type="NCBIfam" id="TIGR00836">
    <property type="entry name" value="amt"/>
    <property type="match status" value="1"/>
</dbReference>
<dbReference type="InterPro" id="IPR029020">
    <property type="entry name" value="Ammonium/urea_transptr"/>
</dbReference>
<organism evidence="11 12">
    <name type="scientific">Leucobacter chromiireducens subsp. chromiireducens</name>
    <dbReference type="NCBI Taxonomy" id="660067"/>
    <lineage>
        <taxon>Bacteria</taxon>
        <taxon>Bacillati</taxon>
        <taxon>Actinomycetota</taxon>
        <taxon>Actinomycetes</taxon>
        <taxon>Micrococcales</taxon>
        <taxon>Microbacteriaceae</taxon>
        <taxon>Leucobacter</taxon>
    </lineage>
</organism>
<dbReference type="Pfam" id="PF00909">
    <property type="entry name" value="Ammonium_transp"/>
    <property type="match status" value="1"/>
</dbReference>
<comment type="caution">
    <text evidence="11">The sequence shown here is derived from an EMBL/GenBank/DDBJ whole genome shotgun (WGS) entry which is preliminary data.</text>
</comment>
<gene>
    <name evidence="11" type="ORF">D3226_04295</name>
</gene>
<dbReference type="InterPro" id="IPR024041">
    <property type="entry name" value="NH4_transpt_AmtB-like_dom"/>
</dbReference>
<feature type="transmembrane region" description="Helical" evidence="9">
    <location>
        <begin position="91"/>
        <end position="113"/>
    </location>
</feature>
<feature type="transmembrane region" description="Helical" evidence="9">
    <location>
        <begin position="161"/>
        <end position="183"/>
    </location>
</feature>
<feature type="transmembrane region" description="Helical" evidence="9">
    <location>
        <begin position="280"/>
        <end position="300"/>
    </location>
</feature>
<dbReference type="SUPFAM" id="SSF111352">
    <property type="entry name" value="Ammonium transporter"/>
    <property type="match status" value="1"/>
</dbReference>
<dbReference type="RefSeq" id="WP_202381133.1">
    <property type="nucleotide sequence ID" value="NZ_BAAAMA010000004.1"/>
</dbReference>
<sequence>MEQLTPHDVWVLASSALVLVMTPGLALFYGGLVRVRSVVNMMLFSISAMGVVGVLWILVGYGMSSFAAGEGGWAGNPAADLGLLHTDPAEFIGLGFGSTFAMIATALISGAIADRVGLGSWVIFAGLWATLVYFPVAAWVWGGGWIQNLGTALGTPEVIDWAGGTAVHINAGAAALALALVAGKRTGFAPGSHRPHSLPLVTIGAALLWFGWIGFNAGAADTPGTAGLILVNTIGAPAAAILGWLATDRLRGKKPSVVGATSGAVAGLVAITPACADLAPLWALLLGLLAGAICALAIDWKYRLGFDDSLDVVGLHLVAGVLGTLYLGFFASEGRGLLVGGDAGLLLVQTISVLGVMLYSFVVSLAIAGAVRALTGLRVPPRMEQLGIDATAHGEDAYALDVAPSLPAATARR</sequence>
<evidence type="ECO:0000256" key="8">
    <source>
        <dbReference type="ARBA" id="ARBA00050025"/>
    </source>
</evidence>
<keyword evidence="5 9" id="KW-1133">Transmembrane helix</keyword>
<comment type="subcellular location">
    <subcellularLocation>
        <location evidence="9">Cell membrane</location>
        <topology evidence="9">Multi-pass membrane protein</topology>
    </subcellularLocation>
    <subcellularLocation>
        <location evidence="1">Membrane</location>
        <topology evidence="1">Multi-pass membrane protein</topology>
    </subcellularLocation>
</comment>
<feature type="transmembrane region" description="Helical" evidence="9">
    <location>
        <begin position="42"/>
        <end position="63"/>
    </location>
</feature>
<protein>
    <recommendedName>
        <fullName evidence="8 9">Ammonium transporter</fullName>
    </recommendedName>
</protein>
<feature type="transmembrane region" description="Helical" evidence="9">
    <location>
        <begin position="12"/>
        <end position="30"/>
    </location>
</feature>
<feature type="transmembrane region" description="Helical" evidence="9">
    <location>
        <begin position="351"/>
        <end position="374"/>
    </location>
</feature>
<dbReference type="InterPro" id="IPR018047">
    <property type="entry name" value="Ammonium_transpt_CS"/>
</dbReference>
<evidence type="ECO:0000256" key="6">
    <source>
        <dbReference type="ARBA" id="ARBA00023136"/>
    </source>
</evidence>
<dbReference type="PANTHER" id="PTHR43029:SF10">
    <property type="entry name" value="AMMONIUM TRANSPORTER MEP2"/>
    <property type="match status" value="1"/>
</dbReference>
<dbReference type="PANTHER" id="PTHR43029">
    <property type="entry name" value="AMMONIUM TRANSPORTER MEP2"/>
    <property type="match status" value="1"/>
</dbReference>
<feature type="transmembrane region" description="Helical" evidence="9">
    <location>
        <begin position="312"/>
        <end position="331"/>
    </location>
</feature>
<dbReference type="InterPro" id="IPR001905">
    <property type="entry name" value="Ammonium_transpt"/>
</dbReference>
<evidence type="ECO:0000256" key="3">
    <source>
        <dbReference type="ARBA" id="ARBA00022448"/>
    </source>
</evidence>
<dbReference type="EMBL" id="QYAD01000001">
    <property type="protein sequence ID" value="MBL3689181.1"/>
    <property type="molecule type" value="Genomic_DNA"/>
</dbReference>
<feature type="transmembrane region" description="Helical" evidence="9">
    <location>
        <begin position="227"/>
        <end position="245"/>
    </location>
</feature>
<accession>A0ABS1SQK5</accession>
<evidence type="ECO:0000313" key="12">
    <source>
        <dbReference type="Proteomes" id="UP001646141"/>
    </source>
</evidence>
<keyword evidence="4 9" id="KW-0812">Transmembrane</keyword>
<dbReference type="Gene3D" id="1.10.3430.10">
    <property type="entry name" value="Ammonium transporter AmtB like domains"/>
    <property type="match status" value="1"/>
</dbReference>
<proteinExistence type="inferred from homology"/>
<keyword evidence="6 9" id="KW-0472">Membrane</keyword>
<feature type="transmembrane region" description="Helical" evidence="9">
    <location>
        <begin position="120"/>
        <end position="141"/>
    </location>
</feature>
<keyword evidence="7 9" id="KW-0924">Ammonia transport</keyword>
<keyword evidence="3 9" id="KW-0813">Transport</keyword>
<evidence type="ECO:0000256" key="9">
    <source>
        <dbReference type="RuleBase" id="RU362002"/>
    </source>
</evidence>
<comment type="similarity">
    <text evidence="2 9">Belongs to the ammonia transporter channel (TC 1.A.11.2) family.</text>
</comment>
<evidence type="ECO:0000313" key="11">
    <source>
        <dbReference type="EMBL" id="MBL3689181.1"/>
    </source>
</evidence>
<name>A0ABS1SQK5_9MICO</name>
<dbReference type="PROSITE" id="PS01219">
    <property type="entry name" value="AMMONIUM_TRANSP"/>
    <property type="match status" value="1"/>
</dbReference>
<evidence type="ECO:0000256" key="7">
    <source>
        <dbReference type="ARBA" id="ARBA00023177"/>
    </source>
</evidence>
<evidence type="ECO:0000256" key="1">
    <source>
        <dbReference type="ARBA" id="ARBA00004141"/>
    </source>
</evidence>
<dbReference type="Proteomes" id="UP001646141">
    <property type="component" value="Unassembled WGS sequence"/>
</dbReference>
<reference evidence="11 12" key="1">
    <citation type="submission" date="2018-09" db="EMBL/GenBank/DDBJ databases">
        <title>Comparative genomics of Leucobacter spp.</title>
        <authorList>
            <person name="Reis A.C."/>
            <person name="Kolvenbach B.A."/>
            <person name="Corvini P.F.X."/>
            <person name="Nunes O.C."/>
        </authorList>
    </citation>
    <scope>NUCLEOTIDE SEQUENCE [LARGE SCALE GENOMIC DNA]</scope>
    <source>
        <strain evidence="11 12">L-1</strain>
    </source>
</reference>
<evidence type="ECO:0000256" key="2">
    <source>
        <dbReference type="ARBA" id="ARBA00005887"/>
    </source>
</evidence>
<feature type="transmembrane region" description="Helical" evidence="9">
    <location>
        <begin position="257"/>
        <end position="274"/>
    </location>
</feature>
<feature type="transmembrane region" description="Helical" evidence="9">
    <location>
        <begin position="195"/>
        <end position="215"/>
    </location>
</feature>
<feature type="domain" description="Ammonium transporter AmtB-like" evidence="10">
    <location>
        <begin position="9"/>
        <end position="398"/>
    </location>
</feature>
<evidence type="ECO:0000259" key="10">
    <source>
        <dbReference type="Pfam" id="PF00909"/>
    </source>
</evidence>
<evidence type="ECO:0000256" key="4">
    <source>
        <dbReference type="ARBA" id="ARBA00022692"/>
    </source>
</evidence>
<keyword evidence="12" id="KW-1185">Reference proteome</keyword>